<feature type="region of interest" description="Disordered" evidence="4">
    <location>
        <begin position="597"/>
        <end position="674"/>
    </location>
</feature>
<dbReference type="InterPro" id="IPR021183">
    <property type="entry name" value="NatA_aux_su"/>
</dbReference>
<dbReference type="PROSITE" id="PS50005">
    <property type="entry name" value="TPR"/>
    <property type="match status" value="1"/>
</dbReference>
<dbReference type="AlphaFoldDB" id="A0A0L0FR45"/>
<dbReference type="EMBL" id="KQ242334">
    <property type="protein sequence ID" value="KNC79287.1"/>
    <property type="molecule type" value="Genomic_DNA"/>
</dbReference>
<dbReference type="FunFam" id="1.25.40.1040:FF:000003">
    <property type="entry name" value="N-terminal acetyltransferase A, auxiliary subunit"/>
    <property type="match status" value="1"/>
</dbReference>
<dbReference type="PANTHER" id="PTHR22767">
    <property type="entry name" value="N-TERMINAL ACETYLTRANSFERASE-RELATED"/>
    <property type="match status" value="1"/>
</dbReference>
<keyword evidence="6" id="KW-1185">Reference proteome</keyword>
<dbReference type="SMART" id="SM00028">
    <property type="entry name" value="TPR"/>
    <property type="match status" value="5"/>
</dbReference>
<dbReference type="Proteomes" id="UP000054560">
    <property type="component" value="Unassembled WGS sequence"/>
</dbReference>
<evidence type="ECO:0000256" key="3">
    <source>
        <dbReference type="PROSITE-ProRule" id="PRU00339"/>
    </source>
</evidence>
<feature type="compositionally biased region" description="Basic and acidic residues" evidence="4">
    <location>
        <begin position="619"/>
        <end position="633"/>
    </location>
</feature>
<dbReference type="InterPro" id="IPR019734">
    <property type="entry name" value="TPR_rpt"/>
</dbReference>
<feature type="compositionally biased region" description="Basic and acidic residues" evidence="4">
    <location>
        <begin position="641"/>
        <end position="667"/>
    </location>
</feature>
<dbReference type="PANTHER" id="PTHR22767:SF2">
    <property type="entry name" value="N(ALPHA)-ACETYLTRANSFERASE 15_16, ISOFORM A"/>
    <property type="match status" value="1"/>
</dbReference>
<dbReference type="OrthoDB" id="10263032at2759"/>
<evidence type="ECO:0000256" key="4">
    <source>
        <dbReference type="SAM" id="MobiDB-lite"/>
    </source>
</evidence>
<dbReference type="InterPro" id="IPR011990">
    <property type="entry name" value="TPR-like_helical_dom_sf"/>
</dbReference>
<name>A0A0L0FR45_9EUKA</name>
<sequence>MSEKRILLPAKEAAKFKQILKCYETKQYKKGLKMCEQILKKVKNHGETLSMKGLCLNGLNRKEEAYHFGREGLKYDMNSHVCWHVYGLMYRSDKNYPEAIKCYQNALQHDKLNTQILRDLSSLQIQTRDLEGFKDTRMQLVQIRSQARVSWIGLAMSYHLLQDYKMARDVLQVYEDTLKKSVAAAPGAPVERSVGTQYEHSEMLLYKAMIVEESGDIEQAIKILDENKIDIVDVQAYKAQRSSLLLKAGRFGDAEKSYRDMIDTNPDDINHYLALEACRKGLRGEDTPDAQFRESLEELYREMGEKFPRSTVPKLRLLQVTQADSELFRGQLKKFLQRSLRKGLVSLYASVKTLYADRAKAAVIEEVVEGYLTELKKSGKLSSGEEAEENPATLVYVEYFLVRHHIKCGHLQRALELIESGLSHTPTFLEFYTAKARCYKASGDHAKAADIMDEVRSLDTADRYLNSKCGKYMLRADRPTQAQEIVGLFTREGVDQVDNINEMQCMWFENETGESYLRMKNYGMALKRFHQIEQHFVDINEDQFDFHAYCMRKMTLRSYIQMIRLEDGLRSHSYFKATAMSAIRAYIELAGARAASPTGVVNTSGESGEGANGSGLSVKEQKKLLSKQRREAARAQQAGEATKDNNTREAETKKAQEAVKKEDKDANGTELASTTTPIDEAIKTFLKPLLAHSPNDIDTQRTAAELYMYKKQYVLALKALVAGKQICEDDPGLLVQRVRFALATKDAQLPEVVRKVVDTHLATILDDMQLQLHIKKYQKESSGKSLLHMLAGFQAETLVNGKSEDLTKRAVAALTQLINEMDSADMVVSQIKKVQSTLKTTFAQHESTDEFKQACLEKSAVLALL</sequence>
<dbReference type="Gene3D" id="1.25.40.1040">
    <property type="match status" value="1"/>
</dbReference>
<dbReference type="GeneID" id="25908823"/>
<evidence type="ECO:0000256" key="2">
    <source>
        <dbReference type="ARBA" id="ARBA00022803"/>
    </source>
</evidence>
<dbReference type="Gene3D" id="1.25.40.1010">
    <property type="match status" value="1"/>
</dbReference>
<evidence type="ECO:0000313" key="6">
    <source>
        <dbReference type="Proteomes" id="UP000054560"/>
    </source>
</evidence>
<gene>
    <name evidence="5" type="ORF">SARC_08319</name>
</gene>
<organism evidence="5 6">
    <name type="scientific">Sphaeroforma arctica JP610</name>
    <dbReference type="NCBI Taxonomy" id="667725"/>
    <lineage>
        <taxon>Eukaryota</taxon>
        <taxon>Ichthyosporea</taxon>
        <taxon>Ichthyophonida</taxon>
        <taxon>Sphaeroforma</taxon>
    </lineage>
</organism>
<evidence type="ECO:0000313" key="5">
    <source>
        <dbReference type="EMBL" id="KNC79287.1"/>
    </source>
</evidence>
<keyword evidence="2 3" id="KW-0802">TPR repeat</keyword>
<evidence type="ECO:0008006" key="7">
    <source>
        <dbReference type="Google" id="ProtNLM"/>
    </source>
</evidence>
<dbReference type="Pfam" id="PF12569">
    <property type="entry name" value="NatA_aux_su"/>
    <property type="match status" value="1"/>
</dbReference>
<dbReference type="STRING" id="667725.A0A0L0FR45"/>
<protein>
    <recommendedName>
        <fullName evidence="7">N-alpha-acetyltransferase 15, NatA auxiliary subunit</fullName>
    </recommendedName>
</protein>
<dbReference type="SUPFAM" id="SSF48452">
    <property type="entry name" value="TPR-like"/>
    <property type="match status" value="4"/>
</dbReference>
<accession>A0A0L0FR45</accession>
<dbReference type="GO" id="GO:0005737">
    <property type="term" value="C:cytoplasm"/>
    <property type="evidence" value="ECO:0007669"/>
    <property type="project" value="TreeGrafter"/>
</dbReference>
<keyword evidence="1" id="KW-0677">Repeat</keyword>
<feature type="repeat" description="TPR" evidence="3">
    <location>
        <begin position="80"/>
        <end position="113"/>
    </location>
</feature>
<dbReference type="RefSeq" id="XP_014153189.1">
    <property type="nucleotide sequence ID" value="XM_014297714.1"/>
</dbReference>
<reference evidence="5 6" key="1">
    <citation type="submission" date="2011-02" db="EMBL/GenBank/DDBJ databases">
        <title>The Genome Sequence of Sphaeroforma arctica JP610.</title>
        <authorList>
            <consortium name="The Broad Institute Genome Sequencing Platform"/>
            <person name="Russ C."/>
            <person name="Cuomo C."/>
            <person name="Young S.K."/>
            <person name="Zeng Q."/>
            <person name="Gargeya S."/>
            <person name="Alvarado L."/>
            <person name="Berlin A."/>
            <person name="Chapman S.B."/>
            <person name="Chen Z."/>
            <person name="Freedman E."/>
            <person name="Gellesch M."/>
            <person name="Goldberg J."/>
            <person name="Griggs A."/>
            <person name="Gujja S."/>
            <person name="Heilman E."/>
            <person name="Heiman D."/>
            <person name="Howarth C."/>
            <person name="Mehta T."/>
            <person name="Neiman D."/>
            <person name="Pearson M."/>
            <person name="Roberts A."/>
            <person name="Saif S."/>
            <person name="Shea T."/>
            <person name="Shenoy N."/>
            <person name="Sisk P."/>
            <person name="Stolte C."/>
            <person name="Sykes S."/>
            <person name="White J."/>
            <person name="Yandava C."/>
            <person name="Burger G."/>
            <person name="Gray M.W."/>
            <person name="Holland P.W.H."/>
            <person name="King N."/>
            <person name="Lang F.B.F."/>
            <person name="Roger A.J."/>
            <person name="Ruiz-Trillo I."/>
            <person name="Haas B."/>
            <person name="Nusbaum C."/>
            <person name="Birren B."/>
        </authorList>
    </citation>
    <scope>NUCLEOTIDE SEQUENCE [LARGE SCALE GENOMIC DNA]</scope>
    <source>
        <strain evidence="5 6">JP610</strain>
    </source>
</reference>
<dbReference type="eggNOG" id="KOG1156">
    <property type="taxonomic scope" value="Eukaryota"/>
</dbReference>
<dbReference type="PIRSF" id="PIRSF000422">
    <property type="entry name" value="N-terminal-AcTrfase-A_aux_su"/>
    <property type="match status" value="1"/>
</dbReference>
<evidence type="ECO:0000256" key="1">
    <source>
        <dbReference type="ARBA" id="ARBA00022737"/>
    </source>
</evidence>
<proteinExistence type="predicted"/>